<dbReference type="Pfam" id="PF01856">
    <property type="entry name" value="HP_OMP"/>
    <property type="match status" value="1"/>
</dbReference>
<name>A0A6D2CKE8_9HELI</name>
<dbReference type="InterPro" id="IPR002718">
    <property type="entry name" value="OMP_Helicobacter"/>
</dbReference>
<proteinExistence type="predicted"/>
<accession>A0A6D2CKE8</accession>
<dbReference type="RefSeq" id="WP_004086256.1">
    <property type="nucleotide sequence ID" value="NZ_JAERIZ010000023.1"/>
</dbReference>
<evidence type="ECO:0000313" key="3">
    <source>
        <dbReference type="Proteomes" id="UP000029870"/>
    </source>
</evidence>
<dbReference type="Gene3D" id="2.40.160.20">
    <property type="match status" value="1"/>
</dbReference>
<dbReference type="InterPro" id="IPR011250">
    <property type="entry name" value="OMP/PagP_B-barrel"/>
</dbReference>
<organism evidence="2 3">
    <name type="scientific">Helicobacter bilis</name>
    <dbReference type="NCBI Taxonomy" id="37372"/>
    <lineage>
        <taxon>Bacteria</taxon>
        <taxon>Pseudomonadati</taxon>
        <taxon>Campylobacterota</taxon>
        <taxon>Epsilonproteobacteria</taxon>
        <taxon>Campylobacterales</taxon>
        <taxon>Helicobacteraceae</taxon>
        <taxon>Helicobacter</taxon>
    </lineage>
</organism>
<feature type="signal peptide" evidence="1">
    <location>
        <begin position="1"/>
        <end position="23"/>
    </location>
</feature>
<evidence type="ECO:0000256" key="1">
    <source>
        <dbReference type="SAM" id="SignalP"/>
    </source>
</evidence>
<evidence type="ECO:0000313" key="2">
    <source>
        <dbReference type="EMBL" id="TLE06140.1"/>
    </source>
</evidence>
<feature type="chain" id="PRO_5030151013" evidence="1">
    <location>
        <begin position="24"/>
        <end position="244"/>
    </location>
</feature>
<dbReference type="AlphaFoldDB" id="A0A6D2CKE8"/>
<gene>
    <name evidence="2" type="ORF">LS77_001580</name>
</gene>
<dbReference type="SUPFAM" id="SSF56925">
    <property type="entry name" value="OMPA-like"/>
    <property type="match status" value="1"/>
</dbReference>
<dbReference type="PRINTS" id="PR01776">
    <property type="entry name" value="HPOMPFAMILY"/>
</dbReference>
<comment type="caution">
    <text evidence="2">The sequence shown here is derived from an EMBL/GenBank/DDBJ whole genome shotgun (WGS) entry which is preliminary data.</text>
</comment>
<reference evidence="2 3" key="1">
    <citation type="journal article" date="2014" name="Genome Announc.">
        <title>Draft genome sequences of eight enterohepatic helicobacter species isolated from both laboratory and wild rodents.</title>
        <authorList>
            <person name="Sheh A."/>
            <person name="Shen Z."/>
            <person name="Fox J.G."/>
        </authorList>
    </citation>
    <scope>NUCLEOTIDE SEQUENCE [LARGE SCALE GENOMIC DNA]</scope>
    <source>
        <strain evidence="2 3">Missouri</strain>
    </source>
</reference>
<protein>
    <submittedName>
        <fullName evidence="2">Outer membrane beta-barrel protein</fullName>
    </submittedName>
</protein>
<sequence length="244" mass="27150">MNNILKNLVMLSGISLVSFNAFANDRASSLFVGGNVGASVTDSTLTSGKLNNNFRIGTGAGWTIGAEAGYRHFLGNKFGFKYYVSYNYMQTFSNSGRGGTGGNSYSMDTTLNQQLIAANVDFFYNFTRSFGVYFGLGAGATTLQPDFAISNNTFGARNQSDRMHTFFALPFNAGFQFNIKDNHTITFGAKIPLLSQDYISSRIPNKEEIKTYMVMLGYTYHLNLYKRGGYWGMEAFKHYRPKLK</sequence>
<dbReference type="Proteomes" id="UP000029870">
    <property type="component" value="Unassembled WGS sequence"/>
</dbReference>
<keyword evidence="1" id="KW-0732">Signal</keyword>
<dbReference type="EMBL" id="JRPH02000003">
    <property type="protein sequence ID" value="TLE06140.1"/>
    <property type="molecule type" value="Genomic_DNA"/>
</dbReference>
<dbReference type="GeneID" id="60656360"/>